<protein>
    <submittedName>
        <fullName evidence="2">Uncharacterized protein</fullName>
    </submittedName>
</protein>
<proteinExistence type="predicted"/>
<gene>
    <name evidence="2" type="ORF">JMJ56_22585</name>
</gene>
<keyword evidence="3" id="KW-1185">Reference proteome</keyword>
<dbReference type="Proteomes" id="UP000660885">
    <property type="component" value="Unassembled WGS sequence"/>
</dbReference>
<evidence type="ECO:0000313" key="3">
    <source>
        <dbReference type="Proteomes" id="UP000660885"/>
    </source>
</evidence>
<dbReference type="EMBL" id="JAETWB010000017">
    <property type="protein sequence ID" value="MBL6080806.1"/>
    <property type="molecule type" value="Genomic_DNA"/>
</dbReference>
<evidence type="ECO:0000256" key="1">
    <source>
        <dbReference type="SAM" id="MobiDB-lite"/>
    </source>
</evidence>
<dbReference type="RefSeq" id="WP_202834031.1">
    <property type="nucleotide sequence ID" value="NZ_JAETWB010000017.1"/>
</dbReference>
<organism evidence="2 3">
    <name type="scientific">Belnapia arida</name>
    <dbReference type="NCBI Taxonomy" id="2804533"/>
    <lineage>
        <taxon>Bacteria</taxon>
        <taxon>Pseudomonadati</taxon>
        <taxon>Pseudomonadota</taxon>
        <taxon>Alphaproteobacteria</taxon>
        <taxon>Acetobacterales</taxon>
        <taxon>Roseomonadaceae</taxon>
        <taxon>Belnapia</taxon>
    </lineage>
</organism>
<sequence>MSRSGMHGRHLHQGGGVALCYAVLGGGLLDGRGRRGVPHGGTRQGEQNQRE</sequence>
<evidence type="ECO:0000313" key="2">
    <source>
        <dbReference type="EMBL" id="MBL6080806.1"/>
    </source>
</evidence>
<comment type="caution">
    <text evidence="2">The sequence shown here is derived from an EMBL/GenBank/DDBJ whole genome shotgun (WGS) entry which is preliminary data.</text>
</comment>
<feature type="region of interest" description="Disordered" evidence="1">
    <location>
        <begin position="31"/>
        <end position="51"/>
    </location>
</feature>
<accession>A0ABS1U804</accession>
<reference evidence="2 3" key="1">
    <citation type="submission" date="2021-01" db="EMBL/GenBank/DDBJ databases">
        <title>Belnapia mucosa sp. nov. and Belnapia arida sp. nov., isolated from the Tabernas Desert (Almeria, Spain).</title>
        <authorList>
            <person name="Molina-Menor E."/>
            <person name="Vidal-Verdu A."/>
            <person name="Calonge A."/>
            <person name="Satari L."/>
            <person name="Pereto J."/>
            <person name="Porcar M."/>
        </authorList>
    </citation>
    <scope>NUCLEOTIDE SEQUENCE [LARGE SCALE GENOMIC DNA]</scope>
    <source>
        <strain evidence="2 3">T18</strain>
    </source>
</reference>
<name>A0ABS1U804_9PROT</name>